<evidence type="ECO:0000313" key="1">
    <source>
        <dbReference type="EMBL" id="CAJ0954491.1"/>
    </source>
</evidence>
<name>A0ABN9LYX6_9NEOB</name>
<protein>
    <submittedName>
        <fullName evidence="1">Uncharacterized protein</fullName>
    </submittedName>
</protein>
<dbReference type="Proteomes" id="UP001176940">
    <property type="component" value="Unassembled WGS sequence"/>
</dbReference>
<dbReference type="InterPro" id="IPR038980">
    <property type="entry name" value="ATM_plant"/>
</dbReference>
<dbReference type="PANTHER" id="PTHR37079:SF4">
    <property type="entry name" value="SERINE_THREONINE-PROTEIN KINASE ATM"/>
    <property type="match status" value="1"/>
</dbReference>
<dbReference type="PANTHER" id="PTHR37079">
    <property type="entry name" value="SERINE/THREONINE-PROTEIN KINASE ATM"/>
    <property type="match status" value="1"/>
</dbReference>
<gene>
    <name evidence="1" type="ORF">RIMI_LOCUS14741968</name>
</gene>
<proteinExistence type="predicted"/>
<reference evidence="1" key="1">
    <citation type="submission" date="2023-07" db="EMBL/GenBank/DDBJ databases">
        <authorList>
            <person name="Stuckert A."/>
        </authorList>
    </citation>
    <scope>NUCLEOTIDE SEQUENCE</scope>
</reference>
<dbReference type="EMBL" id="CAUEEQ010038523">
    <property type="protein sequence ID" value="CAJ0954491.1"/>
    <property type="molecule type" value="Genomic_DNA"/>
</dbReference>
<evidence type="ECO:0000313" key="2">
    <source>
        <dbReference type="Proteomes" id="UP001176940"/>
    </source>
</evidence>
<comment type="caution">
    <text evidence="1">The sequence shown here is derived from an EMBL/GenBank/DDBJ whole genome shotgun (WGS) entry which is preliminary data.</text>
</comment>
<accession>A0ABN9LYX6</accession>
<keyword evidence="2" id="KW-1185">Reference proteome</keyword>
<organism evidence="1 2">
    <name type="scientific">Ranitomeya imitator</name>
    <name type="common">mimic poison frog</name>
    <dbReference type="NCBI Taxonomy" id="111125"/>
    <lineage>
        <taxon>Eukaryota</taxon>
        <taxon>Metazoa</taxon>
        <taxon>Chordata</taxon>
        <taxon>Craniata</taxon>
        <taxon>Vertebrata</taxon>
        <taxon>Euteleostomi</taxon>
        <taxon>Amphibia</taxon>
        <taxon>Batrachia</taxon>
        <taxon>Anura</taxon>
        <taxon>Neobatrachia</taxon>
        <taxon>Hyloidea</taxon>
        <taxon>Dendrobatidae</taxon>
        <taxon>Dendrobatinae</taxon>
        <taxon>Ranitomeya</taxon>
    </lineage>
</organism>
<sequence>MVNTQKSRLKPVTVQTFLNLVLNFELQACLLPENKLNKVVNLASAAIDLPKMILRKALSVRSPDILHPSGQMGPASVGNSVFTMIAKKAFTREGGIFFGSHKLPLLVDRQGKHNIKGPIALHIKRAENTKADFLSCNKLQKEWTLNSQVLQRIIHLWGWLEINLFADKQNSKVKKLCSRNPRENPYAVDALQVPWDFRVAYVFPPIAMIPVVARNLREDQARVILIAPFWPKRPRFSPLRALSVSDPWILPEIPDLLTPGPIFHPQQIDDVFQRKLPEVVVELLMTLHESPSDGETSKRDFLQYTRELDPAPNPPYFPSSVIKATLNYISSCHKSKQKSLISILSKTPDAYQKILLSICKQAAESNNIHKKHRILIIYHLFVDLVLEEIKDGLGGAWAFVLRDVIYTLIHHINNRAVCPTNDVCTRSTMLCLDLLHRVCRAAVAYCKDALESHLHVIVGSLIPLANCQTEIQQQVYIEL</sequence>